<evidence type="ECO:0000313" key="3">
    <source>
        <dbReference type="Proteomes" id="UP001497744"/>
    </source>
</evidence>
<comment type="caution">
    <text evidence="2">The sequence shown here is derived from an EMBL/GenBank/DDBJ whole genome shotgun (WGS) entry which is preliminary data.</text>
</comment>
<feature type="compositionally biased region" description="Low complexity" evidence="1">
    <location>
        <begin position="398"/>
        <end position="417"/>
    </location>
</feature>
<dbReference type="Proteomes" id="UP001497744">
    <property type="component" value="Unassembled WGS sequence"/>
</dbReference>
<reference evidence="2 3" key="1">
    <citation type="submission" date="2021-06" db="EMBL/GenBank/DDBJ databases">
        <title>Genome sequence of Babesia caballi.</title>
        <authorList>
            <person name="Yamagishi J."/>
            <person name="Kidaka T."/>
            <person name="Ochi A."/>
        </authorList>
    </citation>
    <scope>NUCLEOTIDE SEQUENCE [LARGE SCALE GENOMIC DNA]</scope>
    <source>
        <strain evidence="2">USDA-D6B2</strain>
    </source>
</reference>
<evidence type="ECO:0000313" key="2">
    <source>
        <dbReference type="EMBL" id="GIX60755.1"/>
    </source>
</evidence>
<dbReference type="EMBL" id="BPLF01000001">
    <property type="protein sequence ID" value="GIX60755.1"/>
    <property type="molecule type" value="Genomic_DNA"/>
</dbReference>
<protein>
    <submittedName>
        <fullName evidence="2">Ribosome binding protein</fullName>
    </submittedName>
</protein>
<dbReference type="GeneID" id="94192238"/>
<dbReference type="AlphaFoldDB" id="A0AAV4LLS3"/>
<name>A0AAV4LLS3_BABCB</name>
<sequence length="508" mass="53636">MSGDCGEIEPPQTLKDALEFLAALNANVQIKKQVGDQLNAKAGIYFKQDAFYNVNSITSNFENVLQNSVSLRNNILAKDQSVYEKYGKIQGFAFCNDVFFNRLCGFMSKLNASLCYLLFNVDITFKGKGGGQWATSRCNDGGYFCEWLANHTGTPSNRFYDDKLLPGGYGKDELSSQTGNELTEALQSLVRHNSGGFLQKLLLHLLFLHDWYYSDVATVLAFIGAFCEEVTKTDGIFRRELQSYPKLNGVCGSMTKNISLITRNSASASLLVALYRESVENYGKLLKAVALDDYINELKTKLGVISNAITNVSLGCRSWNQTNFAAAAYSGPFPYGFMFGEAWKNGNWDSPKQTLQDAVNKLLVKGSGGGGSLQDLIDALKITSDSSEPGSDGPRKQGSSGTLSASSSTAGSSASVTPAHTSTNSEGTAASASPRSGESVTNSGDHSGQEAGKSPSGTPDAASESSVSGGSTVTIGGAAGGAALLGGGGAALYFLNVGGIKTLITGVP</sequence>
<gene>
    <name evidence="2" type="ORF">BcabD6B2_01900</name>
</gene>
<evidence type="ECO:0000256" key="1">
    <source>
        <dbReference type="SAM" id="MobiDB-lite"/>
    </source>
</evidence>
<feature type="compositionally biased region" description="Polar residues" evidence="1">
    <location>
        <begin position="418"/>
        <end position="446"/>
    </location>
</feature>
<dbReference type="RefSeq" id="XP_067712826.1">
    <property type="nucleotide sequence ID" value="XM_067856725.1"/>
</dbReference>
<keyword evidence="3" id="KW-1185">Reference proteome</keyword>
<proteinExistence type="predicted"/>
<accession>A0AAV4LLS3</accession>
<feature type="compositionally biased region" description="Low complexity" evidence="1">
    <location>
        <begin position="461"/>
        <end position="470"/>
    </location>
</feature>
<organism evidence="2 3">
    <name type="scientific">Babesia caballi</name>
    <dbReference type="NCBI Taxonomy" id="5871"/>
    <lineage>
        <taxon>Eukaryota</taxon>
        <taxon>Sar</taxon>
        <taxon>Alveolata</taxon>
        <taxon>Apicomplexa</taxon>
        <taxon>Aconoidasida</taxon>
        <taxon>Piroplasmida</taxon>
        <taxon>Babesiidae</taxon>
        <taxon>Babesia</taxon>
    </lineage>
</organism>
<feature type="region of interest" description="Disordered" evidence="1">
    <location>
        <begin position="383"/>
        <end position="470"/>
    </location>
</feature>